<sequence length="69" mass="7435">NNPRKRAASYFTWTLATLINPSPPRRRRLHSPPLPPPIPIPSTQIAAAPFASDGRTAPSTAHVSGDLQV</sequence>
<dbReference type="PaxDb" id="65489-OBART01G01350.1"/>
<accession>A0A0D3EJ14</accession>
<reference evidence="2" key="2">
    <citation type="submission" date="2015-03" db="UniProtKB">
        <authorList>
            <consortium name="EnsemblPlants"/>
        </authorList>
    </citation>
    <scope>IDENTIFICATION</scope>
</reference>
<proteinExistence type="predicted"/>
<dbReference type="EnsemblPlants" id="OBART01G01350.1">
    <property type="protein sequence ID" value="OBART01G01350.1"/>
    <property type="gene ID" value="OBART01G01350"/>
</dbReference>
<dbReference type="AlphaFoldDB" id="A0A0D3EJ14"/>
<keyword evidence="3" id="KW-1185">Reference proteome</keyword>
<feature type="region of interest" description="Disordered" evidence="1">
    <location>
        <begin position="21"/>
        <end position="69"/>
    </location>
</feature>
<evidence type="ECO:0000256" key="1">
    <source>
        <dbReference type="SAM" id="MobiDB-lite"/>
    </source>
</evidence>
<dbReference type="HOGENOM" id="CLU_185564_0_0_1"/>
<protein>
    <submittedName>
        <fullName evidence="2">Uncharacterized protein</fullName>
    </submittedName>
</protein>
<organism evidence="2">
    <name type="scientific">Oryza barthii</name>
    <dbReference type="NCBI Taxonomy" id="65489"/>
    <lineage>
        <taxon>Eukaryota</taxon>
        <taxon>Viridiplantae</taxon>
        <taxon>Streptophyta</taxon>
        <taxon>Embryophyta</taxon>
        <taxon>Tracheophyta</taxon>
        <taxon>Spermatophyta</taxon>
        <taxon>Magnoliopsida</taxon>
        <taxon>Liliopsida</taxon>
        <taxon>Poales</taxon>
        <taxon>Poaceae</taxon>
        <taxon>BOP clade</taxon>
        <taxon>Oryzoideae</taxon>
        <taxon>Oryzeae</taxon>
        <taxon>Oryzinae</taxon>
        <taxon>Oryza</taxon>
    </lineage>
</organism>
<evidence type="ECO:0000313" key="2">
    <source>
        <dbReference type="EnsemblPlants" id="OBART01G01350.1"/>
    </source>
</evidence>
<reference evidence="2" key="1">
    <citation type="journal article" date="2009" name="Rice">
        <title>De Novo Next Generation Sequencing of Plant Genomes.</title>
        <authorList>
            <person name="Rounsley S."/>
            <person name="Marri P.R."/>
            <person name="Yu Y."/>
            <person name="He R."/>
            <person name="Sisneros N."/>
            <person name="Goicoechea J.L."/>
            <person name="Lee S.J."/>
            <person name="Angelova A."/>
            <person name="Kudrna D."/>
            <person name="Luo M."/>
            <person name="Affourtit J."/>
            <person name="Desany B."/>
            <person name="Knight J."/>
            <person name="Niazi F."/>
            <person name="Egholm M."/>
            <person name="Wing R.A."/>
        </authorList>
    </citation>
    <scope>NUCLEOTIDE SEQUENCE [LARGE SCALE GENOMIC DNA]</scope>
    <source>
        <strain evidence="2">cv. IRGC 105608</strain>
    </source>
</reference>
<dbReference type="Proteomes" id="UP000026960">
    <property type="component" value="Chromosome 1"/>
</dbReference>
<name>A0A0D3EJ14_9ORYZ</name>
<dbReference type="Gramene" id="OBART01G01350.1">
    <property type="protein sequence ID" value="OBART01G01350.1"/>
    <property type="gene ID" value="OBART01G01350"/>
</dbReference>
<evidence type="ECO:0000313" key="3">
    <source>
        <dbReference type="Proteomes" id="UP000026960"/>
    </source>
</evidence>